<dbReference type="GO" id="GO:0016616">
    <property type="term" value="F:oxidoreductase activity, acting on the CH-OH group of donors, NAD or NADP as acceptor"/>
    <property type="evidence" value="ECO:0007669"/>
    <property type="project" value="InterPro"/>
</dbReference>
<dbReference type="PANTHER" id="PTHR43491">
    <property type="entry name" value="UDP-N-ACETYL-D-MANNOSAMINE DEHYDROGENASE"/>
    <property type="match status" value="1"/>
</dbReference>
<accession>A0A1W2BNW7</accession>
<dbReference type="GO" id="GO:0000271">
    <property type="term" value="P:polysaccharide biosynthetic process"/>
    <property type="evidence" value="ECO:0007669"/>
    <property type="project" value="InterPro"/>
</dbReference>
<evidence type="ECO:0000259" key="5">
    <source>
        <dbReference type="SMART" id="SM00984"/>
    </source>
</evidence>
<dbReference type="SUPFAM" id="SSF51735">
    <property type="entry name" value="NAD(P)-binding Rossmann-fold domains"/>
    <property type="match status" value="1"/>
</dbReference>
<dbReference type="InterPro" id="IPR036220">
    <property type="entry name" value="UDP-Glc/GDP-Man_DH_C_sf"/>
</dbReference>
<dbReference type="SUPFAM" id="SSF48179">
    <property type="entry name" value="6-phosphogluconate dehydrogenase C-terminal domain-like"/>
    <property type="match status" value="1"/>
</dbReference>
<organism evidence="6 7">
    <name type="scientific">Pedobacter africanus</name>
    <dbReference type="NCBI Taxonomy" id="151894"/>
    <lineage>
        <taxon>Bacteria</taxon>
        <taxon>Pseudomonadati</taxon>
        <taxon>Bacteroidota</taxon>
        <taxon>Sphingobacteriia</taxon>
        <taxon>Sphingobacteriales</taxon>
        <taxon>Sphingobacteriaceae</taxon>
        <taxon>Pedobacter</taxon>
    </lineage>
</organism>
<dbReference type="STRING" id="151894.SAMN04488524_2517"/>
<sequence>MFACMSANKPHIAIIGLGYVGLPLAIEFAKQYQVLGFDIDTARVNELKACKDRTKEADLNALGKVLDQGLRLSSDKQDLAACNVYIVTVPTPIDQFKAPDLKPLLGASEMLAAYLAKGDIVIYESTVYPGCTEEDCVPVLEKYSGLKYNTDFYCGYSPERINPGDKVNTLTKIIKVTAGSTPEVADWIDSLYGSIITAGTHKAPSIKVAEASKAIENAQRDANISFVNELALIFDKLDIDTADVIAAAGTKWNFLKYKPGLVGGHCIGVDPYYLAHKSNALGYTPQVILSGRRVNENMGVFVASKVVKMMIASGSPVKGEQALILGFAFKENCPDIRNTRVIDIYTELQQFGMQVDVYDPWANADEVALEYGITLKPALTGFNYKAIVIAVAHNEFLELDYAKYKANGAIIFDTKSFIDRRFADARL</sequence>
<dbReference type="PANTHER" id="PTHR43491:SF2">
    <property type="entry name" value="UDP-N-ACETYL-D-MANNOSAMINE DEHYDROGENASE"/>
    <property type="match status" value="1"/>
</dbReference>
<dbReference type="SMART" id="SM00984">
    <property type="entry name" value="UDPG_MGDP_dh_C"/>
    <property type="match status" value="1"/>
</dbReference>
<dbReference type="GO" id="GO:0051287">
    <property type="term" value="F:NAD binding"/>
    <property type="evidence" value="ECO:0007669"/>
    <property type="project" value="InterPro"/>
</dbReference>
<keyword evidence="7" id="KW-1185">Reference proteome</keyword>
<dbReference type="GO" id="GO:0016628">
    <property type="term" value="F:oxidoreductase activity, acting on the CH-CH group of donors, NAD or NADP as acceptor"/>
    <property type="evidence" value="ECO:0007669"/>
    <property type="project" value="InterPro"/>
</dbReference>
<dbReference type="PIRSF" id="PIRSF500136">
    <property type="entry name" value="UDP_ManNAc_DH"/>
    <property type="match status" value="1"/>
</dbReference>
<evidence type="ECO:0000256" key="1">
    <source>
        <dbReference type="ARBA" id="ARBA00006601"/>
    </source>
</evidence>
<dbReference type="Proteomes" id="UP000192756">
    <property type="component" value="Unassembled WGS sequence"/>
</dbReference>
<name>A0A1W2BNW7_9SPHI</name>
<reference evidence="7" key="1">
    <citation type="submission" date="2017-04" db="EMBL/GenBank/DDBJ databases">
        <authorList>
            <person name="Varghese N."/>
            <person name="Submissions S."/>
        </authorList>
    </citation>
    <scope>NUCLEOTIDE SEQUENCE [LARGE SCALE GENOMIC DNA]</scope>
    <source>
        <strain evidence="7">DSM 12126</strain>
    </source>
</reference>
<evidence type="ECO:0000256" key="3">
    <source>
        <dbReference type="ARBA" id="ARBA00023027"/>
    </source>
</evidence>
<dbReference type="AlphaFoldDB" id="A0A1W2BNW7"/>
<keyword evidence="2" id="KW-0560">Oxidoreductase</keyword>
<dbReference type="NCBIfam" id="TIGR03026">
    <property type="entry name" value="NDP-sugDHase"/>
    <property type="match status" value="1"/>
</dbReference>
<dbReference type="SUPFAM" id="SSF52413">
    <property type="entry name" value="UDP-glucose/GDP-mannose dehydrogenase C-terminal domain"/>
    <property type="match status" value="1"/>
</dbReference>
<dbReference type="InterPro" id="IPR008927">
    <property type="entry name" value="6-PGluconate_DH-like_C_sf"/>
</dbReference>
<dbReference type="Pfam" id="PF00984">
    <property type="entry name" value="UDPG_MGDP_dh"/>
    <property type="match status" value="1"/>
</dbReference>
<dbReference type="InterPro" id="IPR014026">
    <property type="entry name" value="UDP-Glc/GDP-Man_DH_dimer"/>
</dbReference>
<dbReference type="Gene3D" id="3.40.50.720">
    <property type="entry name" value="NAD(P)-binding Rossmann-like Domain"/>
    <property type="match status" value="2"/>
</dbReference>
<dbReference type="InterPro" id="IPR017476">
    <property type="entry name" value="UDP-Glc/GDP-Man"/>
</dbReference>
<dbReference type="Pfam" id="PF03720">
    <property type="entry name" value="UDPG_MGDP_dh_C"/>
    <property type="match status" value="1"/>
</dbReference>
<protein>
    <submittedName>
        <fullName evidence="6">UDP-N-acetyl-D-galactosamine dehydrogenase</fullName>
    </submittedName>
</protein>
<dbReference type="EMBL" id="FWXT01000001">
    <property type="protein sequence ID" value="SMC74553.1"/>
    <property type="molecule type" value="Genomic_DNA"/>
</dbReference>
<dbReference type="InterPro" id="IPR028359">
    <property type="entry name" value="UDP_ManNAc/GlcNAc_DH"/>
</dbReference>
<gene>
    <name evidence="6" type="ORF">SAMN04488524_2517</name>
</gene>
<dbReference type="InterPro" id="IPR014027">
    <property type="entry name" value="UDP-Glc/GDP-Man_DH_C"/>
</dbReference>
<dbReference type="InterPro" id="IPR036291">
    <property type="entry name" value="NAD(P)-bd_dom_sf"/>
</dbReference>
<keyword evidence="3" id="KW-0520">NAD</keyword>
<dbReference type="PIRSF" id="PIRSF000124">
    <property type="entry name" value="UDPglc_GDPman_dh"/>
    <property type="match status" value="1"/>
</dbReference>
<evidence type="ECO:0000256" key="2">
    <source>
        <dbReference type="ARBA" id="ARBA00023002"/>
    </source>
</evidence>
<evidence type="ECO:0000256" key="4">
    <source>
        <dbReference type="PIRNR" id="PIRNR000124"/>
    </source>
</evidence>
<comment type="similarity">
    <text evidence="1 4">Belongs to the UDP-glucose/GDP-mannose dehydrogenase family.</text>
</comment>
<dbReference type="Pfam" id="PF03721">
    <property type="entry name" value="UDPG_MGDP_dh_N"/>
    <property type="match status" value="1"/>
</dbReference>
<feature type="domain" description="UDP-glucose/GDP-mannose dehydrogenase C-terminal" evidence="5">
    <location>
        <begin position="323"/>
        <end position="420"/>
    </location>
</feature>
<dbReference type="InterPro" id="IPR001732">
    <property type="entry name" value="UDP-Glc/GDP-Man_DH_N"/>
</dbReference>
<evidence type="ECO:0000313" key="6">
    <source>
        <dbReference type="EMBL" id="SMC74553.1"/>
    </source>
</evidence>
<evidence type="ECO:0000313" key="7">
    <source>
        <dbReference type="Proteomes" id="UP000192756"/>
    </source>
</evidence>
<proteinExistence type="inferred from homology"/>